<dbReference type="Gene3D" id="2.160.10.10">
    <property type="entry name" value="Hexapeptide repeat proteins"/>
    <property type="match status" value="1"/>
</dbReference>
<evidence type="ECO:0000256" key="2">
    <source>
        <dbReference type="ARBA" id="ARBA00023315"/>
    </source>
</evidence>
<dbReference type="InterPro" id="IPR045304">
    <property type="entry name" value="LbH_SAT"/>
</dbReference>
<evidence type="ECO:0000313" key="4">
    <source>
        <dbReference type="Proteomes" id="UP000006158"/>
    </source>
</evidence>
<dbReference type="Proteomes" id="UP000006158">
    <property type="component" value="Chromosome"/>
</dbReference>
<dbReference type="GO" id="GO:0009001">
    <property type="term" value="F:serine O-acetyltransferase activity"/>
    <property type="evidence" value="ECO:0007669"/>
    <property type="project" value="UniProtKB-EC"/>
</dbReference>
<protein>
    <submittedName>
        <fullName evidence="3">Serine O-acetyltransferase</fullName>
        <ecNumber evidence="3">2.3.1.30</ecNumber>
    </submittedName>
</protein>
<evidence type="ECO:0000313" key="3">
    <source>
        <dbReference type="EMBL" id="AFP42219.1"/>
    </source>
</evidence>
<accession>I7GFW7</accession>
<dbReference type="EMBL" id="CP001663">
    <property type="protein sequence ID" value="AFP42219.1"/>
    <property type="molecule type" value="Genomic_DNA"/>
</dbReference>
<dbReference type="InterPro" id="IPR011004">
    <property type="entry name" value="Trimer_LpxA-like_sf"/>
</dbReference>
<reference evidence="3 4" key="1">
    <citation type="journal article" date="2007" name="Genome Biol.">
        <title>Interrupted coding sequences in Mycobacterium smegmatis: authentic mutations or sequencing errors?</title>
        <authorList>
            <person name="Deshayes C."/>
            <person name="Perrodou E."/>
            <person name="Gallien S."/>
            <person name="Euphrasie D."/>
            <person name="Schaeffer C."/>
            <person name="Van-Dorsselaer A."/>
            <person name="Poch O."/>
            <person name="Lecompte O."/>
            <person name="Reyrat J.M."/>
        </authorList>
    </citation>
    <scope>NUCLEOTIDE SEQUENCE [LARGE SCALE GENOMIC DNA]</scope>
    <source>
        <strain evidence="4">ATCC 700084 / mc(2)155</strain>
    </source>
</reference>
<evidence type="ECO:0000256" key="1">
    <source>
        <dbReference type="ARBA" id="ARBA00022679"/>
    </source>
</evidence>
<dbReference type="KEGG" id="msg:MSMEI_5786"/>
<dbReference type="CDD" id="cd03354">
    <property type="entry name" value="LbH_SAT"/>
    <property type="match status" value="1"/>
</dbReference>
<name>I7GFW7_MYCS2</name>
<dbReference type="PATRIC" id="fig|246196.56.peg.5906"/>
<organism evidence="3 4">
    <name type="scientific">Mycolicibacterium smegmatis (strain ATCC 700084 / mc(2)155)</name>
    <name type="common">Mycobacterium smegmatis</name>
    <dbReference type="NCBI Taxonomy" id="246196"/>
    <lineage>
        <taxon>Bacteria</taxon>
        <taxon>Bacillati</taxon>
        <taxon>Actinomycetota</taxon>
        <taxon>Actinomycetes</taxon>
        <taxon>Mycobacteriales</taxon>
        <taxon>Mycobacteriaceae</taxon>
        <taxon>Mycolicibacterium</taxon>
    </lineage>
</organism>
<dbReference type="SUPFAM" id="SSF51161">
    <property type="entry name" value="Trimeric LpxA-like enzymes"/>
    <property type="match status" value="1"/>
</dbReference>
<gene>
    <name evidence="3" type="ordered locus">MSMEI_5786</name>
</gene>
<proteinExistence type="predicted"/>
<keyword evidence="2 3" id="KW-0012">Acyltransferase</keyword>
<reference evidence="3 4" key="2">
    <citation type="journal article" date="2009" name="Genome Res.">
        <title>Ortho-proteogenomics: multiple proteomes investigation through orthology and a new MS-based protocol.</title>
        <authorList>
            <person name="Gallien S."/>
            <person name="Perrodou E."/>
            <person name="Carapito C."/>
            <person name="Deshayes C."/>
            <person name="Reyrat J.M."/>
            <person name="Van Dorsselaer A."/>
            <person name="Poch O."/>
            <person name="Schaeffer C."/>
            <person name="Lecompte O."/>
        </authorList>
    </citation>
    <scope>NUCLEOTIDE SEQUENCE [LARGE SCALE GENOMIC DNA]</scope>
    <source>
        <strain evidence="4">ATCC 700084 / mc(2)155</strain>
    </source>
</reference>
<dbReference type="AlphaFoldDB" id="I7GFW7"/>
<dbReference type="EC" id="2.3.1.30" evidence="3"/>
<keyword evidence="1 3" id="KW-0808">Transferase</keyword>
<dbReference type="PANTHER" id="PTHR42811">
    <property type="entry name" value="SERINE ACETYLTRANSFERASE"/>
    <property type="match status" value="1"/>
</dbReference>
<sequence>MCERCCNQDVEWTTPLRTYDDDMTRDRRTTLLALARVWARPLWLAVGRSDAADVVAEDVDWWMRCIDEPDLSALDHYSRFAYLSGALREFRTLVHYRLQSAPWPLRMLLRKLYPPEPTLTLDVGSIGPAFFIQHGVGTIVAAESIGSHCWINQQVTIGHNTRGRPTLGDHVRVGAGAVVIGPITLHDRATIGVNATVIHDVPAGATVVAPAATMLNRPATGDAQA</sequence>